<comment type="caution">
    <text evidence="1">The sequence shown here is derived from an EMBL/GenBank/DDBJ whole genome shotgun (WGS) entry which is preliminary data.</text>
</comment>
<dbReference type="Proteomes" id="UP000019753">
    <property type="component" value="Unassembled WGS sequence"/>
</dbReference>
<proteinExistence type="predicted"/>
<dbReference type="OrthoDB" id="3391752at2"/>
<accession>A0A021VLF5</accession>
<reference evidence="1 2" key="1">
    <citation type="submission" date="2014-01" db="EMBL/GenBank/DDBJ databases">
        <title>Actinotalea ferrariae CF5-4.</title>
        <authorList>
            <person name="Chen F."/>
            <person name="Li Y."/>
            <person name="Wang G."/>
        </authorList>
    </citation>
    <scope>NUCLEOTIDE SEQUENCE [LARGE SCALE GENOMIC DNA]</scope>
    <source>
        <strain evidence="1 2">CF5-4</strain>
    </source>
</reference>
<protein>
    <submittedName>
        <fullName evidence="1">Uncharacterized protein</fullName>
    </submittedName>
</protein>
<gene>
    <name evidence="1" type="ORF">N866_14265</name>
</gene>
<evidence type="ECO:0000313" key="2">
    <source>
        <dbReference type="Proteomes" id="UP000019753"/>
    </source>
</evidence>
<keyword evidence="2" id="KW-1185">Reference proteome</keyword>
<evidence type="ECO:0000313" key="1">
    <source>
        <dbReference type="EMBL" id="EYR61918.1"/>
    </source>
</evidence>
<sequence>MPEGREWTRVEKRRWKELWTSPQATQWDETASGTVALLVAYESMLLAGQGSAWTAQEARHAADALGLTPRAMAALGWVVESG</sequence>
<name>A0A021VLF5_9CELL</name>
<dbReference type="AlphaFoldDB" id="A0A021VLF5"/>
<organism evidence="1 2">
    <name type="scientific">Actinotalea ferrariae CF5-4</name>
    <dbReference type="NCBI Taxonomy" id="948458"/>
    <lineage>
        <taxon>Bacteria</taxon>
        <taxon>Bacillati</taxon>
        <taxon>Actinomycetota</taxon>
        <taxon>Actinomycetes</taxon>
        <taxon>Micrococcales</taxon>
        <taxon>Cellulomonadaceae</taxon>
        <taxon>Actinotalea</taxon>
    </lineage>
</organism>
<dbReference type="EMBL" id="AXCW01000411">
    <property type="protein sequence ID" value="EYR61918.1"/>
    <property type="molecule type" value="Genomic_DNA"/>
</dbReference>